<dbReference type="Gene3D" id="3.40.50.1000">
    <property type="entry name" value="HAD superfamily/HAD-like"/>
    <property type="match status" value="1"/>
</dbReference>
<dbReference type="PROSITE" id="PS01228">
    <property type="entry name" value="COF_1"/>
    <property type="match status" value="1"/>
</dbReference>
<accession>A0A150LV82</accession>
<evidence type="ECO:0008006" key="3">
    <source>
        <dbReference type="Google" id="ProtNLM"/>
    </source>
</evidence>
<dbReference type="InterPro" id="IPR006379">
    <property type="entry name" value="HAD-SF_hydro_IIB"/>
</dbReference>
<dbReference type="InterPro" id="IPR000150">
    <property type="entry name" value="Cof"/>
</dbReference>
<dbReference type="PANTHER" id="PTHR10000">
    <property type="entry name" value="PHOSPHOSERINE PHOSPHATASE"/>
    <property type="match status" value="1"/>
</dbReference>
<dbReference type="CDD" id="cd07516">
    <property type="entry name" value="HAD_Pase"/>
    <property type="match status" value="1"/>
</dbReference>
<dbReference type="EMBL" id="LQYT01000065">
    <property type="protein sequence ID" value="KYD16113.1"/>
    <property type="molecule type" value="Genomic_DNA"/>
</dbReference>
<dbReference type="AlphaFoldDB" id="A0A150LV82"/>
<name>A0A150LV82_9BACI</name>
<dbReference type="PATRIC" id="fig|301148.3.peg.4242"/>
<dbReference type="SFLD" id="SFLDG01144">
    <property type="entry name" value="C2.B.4:_PGP_Like"/>
    <property type="match status" value="1"/>
</dbReference>
<dbReference type="STRING" id="301148.B4135_2622"/>
<reference evidence="1 2" key="1">
    <citation type="submission" date="2016-01" db="EMBL/GenBank/DDBJ databases">
        <title>Draft Genome Sequences of Seven Thermophilic Sporeformers Isolated from Foods.</title>
        <authorList>
            <person name="Berendsen E.M."/>
            <person name="Wells-Bennik M.H."/>
            <person name="Krawcyk A.O."/>
            <person name="De Jong A."/>
            <person name="Holsappel S."/>
            <person name="Eijlander R.T."/>
            <person name="Kuipers O.P."/>
        </authorList>
    </citation>
    <scope>NUCLEOTIDE SEQUENCE [LARGE SCALE GENOMIC DNA]</scope>
    <source>
        <strain evidence="1 2">B4135</strain>
    </source>
</reference>
<dbReference type="InterPro" id="IPR023214">
    <property type="entry name" value="HAD_sf"/>
</dbReference>
<dbReference type="InterPro" id="IPR036412">
    <property type="entry name" value="HAD-like_sf"/>
</dbReference>
<dbReference type="OrthoDB" id="9806027at2"/>
<evidence type="ECO:0000313" key="1">
    <source>
        <dbReference type="EMBL" id="KYD16113.1"/>
    </source>
</evidence>
<organism evidence="1 2">
    <name type="scientific">Caldibacillus debilis</name>
    <dbReference type="NCBI Taxonomy" id="301148"/>
    <lineage>
        <taxon>Bacteria</taxon>
        <taxon>Bacillati</taxon>
        <taxon>Bacillota</taxon>
        <taxon>Bacilli</taxon>
        <taxon>Bacillales</taxon>
        <taxon>Bacillaceae</taxon>
        <taxon>Caldibacillus</taxon>
    </lineage>
</organism>
<sequence length="291" mass="32336">MKKLIALDLDGTLLNRNSEISEENIRAIRDAQQHGMEVVIATGRAHFDVREIFKDTGIRTWVIAANGATIHDPEGKLFFSVPLDKDRAVEILAWLEREGYYYEVISDAAIFTPQNAREILAVEMDRLKSANPELDIEELKESAEKQYGQFGFSFISSYQDLLDPSIPVYNILAFSFDEEKLKKGKEKFKDCRDLTLVSSAKYNFELEHVEASKGKALHRLATELGIPMSETVAVGDSLNDCSMIAAAGTGIAMGNAAEEVKKIADEVTLTNDEHGVAHAIRRLLQEAGAEK</sequence>
<dbReference type="SUPFAM" id="SSF56784">
    <property type="entry name" value="HAD-like"/>
    <property type="match status" value="1"/>
</dbReference>
<dbReference type="NCBIfam" id="TIGR00099">
    <property type="entry name" value="Cof-subfamily"/>
    <property type="match status" value="1"/>
</dbReference>
<dbReference type="PROSITE" id="PS01229">
    <property type="entry name" value="COF_2"/>
    <property type="match status" value="1"/>
</dbReference>
<dbReference type="RefSeq" id="WP_061569277.1">
    <property type="nucleotide sequence ID" value="NZ_LQYT01000065.1"/>
</dbReference>
<dbReference type="SFLD" id="SFLDG01140">
    <property type="entry name" value="C2.B:_Phosphomannomutase_and_P"/>
    <property type="match status" value="1"/>
</dbReference>
<dbReference type="Gene3D" id="3.30.1240.10">
    <property type="match status" value="1"/>
</dbReference>
<proteinExistence type="predicted"/>
<dbReference type="Proteomes" id="UP000075683">
    <property type="component" value="Unassembled WGS sequence"/>
</dbReference>
<dbReference type="SFLD" id="SFLDS00003">
    <property type="entry name" value="Haloacid_Dehalogenase"/>
    <property type="match status" value="1"/>
</dbReference>
<dbReference type="GO" id="GO:0005829">
    <property type="term" value="C:cytosol"/>
    <property type="evidence" value="ECO:0007669"/>
    <property type="project" value="TreeGrafter"/>
</dbReference>
<gene>
    <name evidence="1" type="ORF">B4135_2622</name>
</gene>
<comment type="caution">
    <text evidence="1">The sequence shown here is derived from an EMBL/GenBank/DDBJ whole genome shotgun (WGS) entry which is preliminary data.</text>
</comment>
<dbReference type="PANTHER" id="PTHR10000:SF55">
    <property type="entry name" value="5-AMINO-6-(5-PHOSPHO-D-RIBITYLAMINO)URACIL PHOSPHATASE YCSE"/>
    <property type="match status" value="1"/>
</dbReference>
<protein>
    <recommendedName>
        <fullName evidence="3">Cof-type HAD-IIB family hydrolase</fullName>
    </recommendedName>
</protein>
<dbReference type="GO" id="GO:0000287">
    <property type="term" value="F:magnesium ion binding"/>
    <property type="evidence" value="ECO:0007669"/>
    <property type="project" value="TreeGrafter"/>
</dbReference>
<dbReference type="Pfam" id="PF08282">
    <property type="entry name" value="Hydrolase_3"/>
    <property type="match status" value="1"/>
</dbReference>
<dbReference type="GO" id="GO:0016791">
    <property type="term" value="F:phosphatase activity"/>
    <property type="evidence" value="ECO:0007669"/>
    <property type="project" value="TreeGrafter"/>
</dbReference>
<dbReference type="NCBIfam" id="TIGR01484">
    <property type="entry name" value="HAD-SF-IIB"/>
    <property type="match status" value="1"/>
</dbReference>
<evidence type="ECO:0000313" key="2">
    <source>
        <dbReference type="Proteomes" id="UP000075683"/>
    </source>
</evidence>